<feature type="chain" id="PRO_5038764846" evidence="3">
    <location>
        <begin position="39"/>
        <end position="337"/>
    </location>
</feature>
<dbReference type="AlphaFoldDB" id="A0A3N5API4"/>
<keyword evidence="2" id="KW-0812">Transmembrane</keyword>
<dbReference type="EMBL" id="RKRE01000002">
    <property type="protein sequence ID" value="RPF46863.1"/>
    <property type="molecule type" value="Genomic_DNA"/>
</dbReference>
<evidence type="ECO:0000313" key="5">
    <source>
        <dbReference type="Proteomes" id="UP000282654"/>
    </source>
</evidence>
<feature type="compositionally biased region" description="Pro residues" evidence="1">
    <location>
        <begin position="59"/>
        <end position="68"/>
    </location>
</feature>
<organism evidence="4 5">
    <name type="scientific">Thermodesulfitimonas autotrophica</name>
    <dbReference type="NCBI Taxonomy" id="1894989"/>
    <lineage>
        <taxon>Bacteria</taxon>
        <taxon>Bacillati</taxon>
        <taxon>Bacillota</taxon>
        <taxon>Clostridia</taxon>
        <taxon>Thermoanaerobacterales</taxon>
        <taxon>Thermoanaerobacteraceae</taxon>
        <taxon>Thermodesulfitimonas</taxon>
    </lineage>
</organism>
<feature type="signal peptide" evidence="3">
    <location>
        <begin position="1"/>
        <end position="38"/>
    </location>
</feature>
<keyword evidence="5" id="KW-1185">Reference proteome</keyword>
<evidence type="ECO:0000256" key="2">
    <source>
        <dbReference type="SAM" id="Phobius"/>
    </source>
</evidence>
<evidence type="ECO:0000256" key="1">
    <source>
        <dbReference type="SAM" id="MobiDB-lite"/>
    </source>
</evidence>
<keyword evidence="3" id="KW-0732">Signal</keyword>
<dbReference type="OrthoDB" id="1724070at2"/>
<name>A0A3N5API4_9THEO</name>
<feature type="transmembrane region" description="Helical" evidence="2">
    <location>
        <begin position="312"/>
        <end position="331"/>
    </location>
</feature>
<comment type="caution">
    <text evidence="4">The sequence shown here is derived from an EMBL/GenBank/DDBJ whole genome shotgun (WGS) entry which is preliminary data.</text>
</comment>
<proteinExistence type="predicted"/>
<evidence type="ECO:0000256" key="3">
    <source>
        <dbReference type="SAM" id="SignalP"/>
    </source>
</evidence>
<keyword evidence="2" id="KW-0472">Membrane</keyword>
<evidence type="ECO:0000313" key="4">
    <source>
        <dbReference type="EMBL" id="RPF46863.1"/>
    </source>
</evidence>
<dbReference type="Proteomes" id="UP000282654">
    <property type="component" value="Unassembled WGS sequence"/>
</dbReference>
<accession>A0A3N5API4</accession>
<protein>
    <submittedName>
        <fullName evidence="4">Uncharacterized protein</fullName>
    </submittedName>
</protein>
<gene>
    <name evidence="4" type="ORF">EDD75_1124</name>
</gene>
<dbReference type="RefSeq" id="WP_123929267.1">
    <property type="nucleotide sequence ID" value="NZ_RKRE01000002.1"/>
</dbReference>
<feature type="region of interest" description="Disordered" evidence="1">
    <location>
        <begin position="35"/>
        <end position="77"/>
    </location>
</feature>
<keyword evidence="2" id="KW-1133">Transmembrane helix</keyword>
<sequence>MPPKSNTKRLKGIMITVALSWVLLVAATIAAASQDPNAKPGVFTDPTTGRLVDIVTPDPKGPQPPDPDSLPEKGTKPLPIKELLSNQSLAKAPEKEAVQAAIERGRPLDFLVRHKGELGRDALVGVASPAELTAGEPFKVFISSAAVVQALIENKPVIPLIERCRYYWEVPVFAQTGTPVASFRVENFQGEWQVVEVGGSFRETELKFLANPEQIEALLREHGIQQADAYAHFSLPPLHTDFLVFAAGGEEYFIPLLHGGVHEAWGLKSGKLYPRSAVASTVGPVLKKMRAQPDRETGIPTVASRHSPRPAWPAYTVGALLAVIAGSVFWVRRTRRG</sequence>
<reference evidence="4 5" key="1">
    <citation type="submission" date="2018-11" db="EMBL/GenBank/DDBJ databases">
        <title>Genomic Encyclopedia of Type Strains, Phase IV (KMG-IV): sequencing the most valuable type-strain genomes for metagenomic binning, comparative biology and taxonomic classification.</title>
        <authorList>
            <person name="Goeker M."/>
        </authorList>
    </citation>
    <scope>NUCLEOTIDE SEQUENCE [LARGE SCALE GENOMIC DNA]</scope>
    <source>
        <strain evidence="4 5">DSM 102936</strain>
    </source>
</reference>